<evidence type="ECO:0000256" key="4">
    <source>
        <dbReference type="ARBA" id="ARBA00022989"/>
    </source>
</evidence>
<protein>
    <recommendedName>
        <fullName evidence="12">Peptidase S1 domain-containing protein</fullName>
    </recommendedName>
</protein>
<dbReference type="Pfam" id="PF01390">
    <property type="entry name" value="SEA"/>
    <property type="match status" value="1"/>
</dbReference>
<dbReference type="InterPro" id="IPR001254">
    <property type="entry name" value="Trypsin_dom"/>
</dbReference>
<evidence type="ECO:0000256" key="5">
    <source>
        <dbReference type="ARBA" id="ARBA00023136"/>
    </source>
</evidence>
<dbReference type="PROSITE" id="PS50240">
    <property type="entry name" value="TRYPSIN_DOM"/>
    <property type="match status" value="1"/>
</dbReference>
<evidence type="ECO:0000256" key="3">
    <source>
        <dbReference type="ARBA" id="ARBA00022968"/>
    </source>
</evidence>
<sequence length="493" mass="53500">MRRTHPQEEEGRQGCRGRNYAAAVRERFLTFLWELQYTIILMAFMTSQEETESQNDEQKHKKARRGCCMYCSSCCFCCTEFLSGLILLLLIAGLVLCARIFLEFPVILNGFGRTFNFTSQAASVVSQSSSITLTGIVGSAPSYGQSFGNTYHAHCNSNTYSVFMGSFQLVNETYLTQYNDSASIPFQEKAKQIETMLYRLFNRSLITAYKNASAFSLSPDPFTVHAQMLFCNTSATEYGINVNNVSKVLTSFTGTLDGINITMDTGSVVIGGEVPCPSSLGLNRMWPWQATIQESQTSFCMGSLLAAFWVLAPASCVSQRDPSHLSITLGATTVRKVTNVIIHPNYTSSPITNNVALILLSTPVLFSTTILPICLPSTTQDPTVGTSCSLKSGDSSTALSTGDLMTIAGTVTSGLACLGTAQDGITYISPTFSTTSIIQVDVGSSLVGMNTKNMVFLEGIASFQQKSTNLSSACLNYTSIGPATEWIKSYVMK</sequence>
<reference evidence="10" key="1">
    <citation type="submission" date="2025-08" db="UniProtKB">
        <authorList>
            <consortium name="Ensembl"/>
        </authorList>
    </citation>
    <scope>IDENTIFICATION</scope>
</reference>
<dbReference type="FunFam" id="2.40.10.10:FF:000068">
    <property type="entry name" value="transmembrane protease serine 2"/>
    <property type="match status" value="1"/>
</dbReference>
<organism evidence="10 11">
    <name type="scientific">Leptobrachium leishanense</name>
    <name type="common">Leishan spiny toad</name>
    <dbReference type="NCBI Taxonomy" id="445787"/>
    <lineage>
        <taxon>Eukaryota</taxon>
        <taxon>Metazoa</taxon>
        <taxon>Chordata</taxon>
        <taxon>Craniata</taxon>
        <taxon>Vertebrata</taxon>
        <taxon>Euteleostomi</taxon>
        <taxon>Amphibia</taxon>
        <taxon>Batrachia</taxon>
        <taxon>Anura</taxon>
        <taxon>Pelobatoidea</taxon>
        <taxon>Megophryidae</taxon>
        <taxon>Leptobrachium</taxon>
    </lineage>
</organism>
<evidence type="ECO:0000259" key="9">
    <source>
        <dbReference type="PROSITE" id="PS50240"/>
    </source>
</evidence>
<feature type="domain" description="Peptidase S1" evidence="9">
    <location>
        <begin position="269"/>
        <end position="492"/>
    </location>
</feature>
<keyword evidence="6" id="KW-1015">Disulfide bond</keyword>
<dbReference type="GO" id="GO:0016020">
    <property type="term" value="C:membrane"/>
    <property type="evidence" value="ECO:0007669"/>
    <property type="project" value="UniProtKB-SubCell"/>
</dbReference>
<dbReference type="AlphaFoldDB" id="A0A8C5PV09"/>
<reference evidence="10" key="2">
    <citation type="submission" date="2025-09" db="UniProtKB">
        <authorList>
            <consortium name="Ensembl"/>
        </authorList>
    </citation>
    <scope>IDENTIFICATION</scope>
</reference>
<dbReference type="InterPro" id="IPR036364">
    <property type="entry name" value="SEA_dom_sf"/>
</dbReference>
<feature type="domain" description="SEA" evidence="8">
    <location>
        <begin position="159"/>
        <end position="275"/>
    </location>
</feature>
<dbReference type="InterPro" id="IPR009003">
    <property type="entry name" value="Peptidase_S1_PA"/>
</dbReference>
<evidence type="ECO:0000259" key="8">
    <source>
        <dbReference type="PROSITE" id="PS50024"/>
    </source>
</evidence>
<evidence type="ECO:0000256" key="2">
    <source>
        <dbReference type="ARBA" id="ARBA00022692"/>
    </source>
</evidence>
<keyword evidence="11" id="KW-1185">Reference proteome</keyword>
<keyword evidence="5 7" id="KW-0472">Membrane</keyword>
<dbReference type="InterPro" id="IPR000082">
    <property type="entry name" value="SEA_dom"/>
</dbReference>
<dbReference type="Gene3D" id="2.40.10.10">
    <property type="entry name" value="Trypsin-like serine proteases"/>
    <property type="match status" value="1"/>
</dbReference>
<dbReference type="PANTHER" id="PTHR24252">
    <property type="entry name" value="ACROSIN-RELATED"/>
    <property type="match status" value="1"/>
</dbReference>
<dbReference type="Ensembl" id="ENSLLET00000029483.1">
    <property type="protein sequence ID" value="ENSLLEP00000028374.1"/>
    <property type="gene ID" value="ENSLLEG00000018044.1"/>
</dbReference>
<comment type="subcellular location">
    <subcellularLocation>
        <location evidence="1">Membrane</location>
        <topology evidence="1">Single-pass type II membrane protein</topology>
    </subcellularLocation>
</comment>
<dbReference type="OrthoDB" id="5565075at2759"/>
<dbReference type="GeneTree" id="ENSGT00940000164686"/>
<dbReference type="GO" id="GO:0006508">
    <property type="term" value="P:proteolysis"/>
    <property type="evidence" value="ECO:0007669"/>
    <property type="project" value="InterPro"/>
</dbReference>
<dbReference type="GO" id="GO:0004252">
    <property type="term" value="F:serine-type endopeptidase activity"/>
    <property type="evidence" value="ECO:0007669"/>
    <property type="project" value="InterPro"/>
</dbReference>
<evidence type="ECO:0008006" key="12">
    <source>
        <dbReference type="Google" id="ProtNLM"/>
    </source>
</evidence>
<dbReference type="SUPFAM" id="SSF82671">
    <property type="entry name" value="SEA domain"/>
    <property type="match status" value="1"/>
</dbReference>
<evidence type="ECO:0000256" key="6">
    <source>
        <dbReference type="ARBA" id="ARBA00023157"/>
    </source>
</evidence>
<name>A0A8C5PV09_9ANUR</name>
<evidence type="ECO:0000313" key="10">
    <source>
        <dbReference type="Ensembl" id="ENSLLEP00000028374.1"/>
    </source>
</evidence>
<dbReference type="PROSITE" id="PS50024">
    <property type="entry name" value="SEA"/>
    <property type="match status" value="1"/>
</dbReference>
<dbReference type="PANTHER" id="PTHR24252:SF7">
    <property type="entry name" value="HYALIN"/>
    <property type="match status" value="1"/>
</dbReference>
<dbReference type="SUPFAM" id="SSF50494">
    <property type="entry name" value="Trypsin-like serine proteases"/>
    <property type="match status" value="1"/>
</dbReference>
<dbReference type="InterPro" id="IPR043504">
    <property type="entry name" value="Peptidase_S1_PA_chymotrypsin"/>
</dbReference>
<keyword evidence="2 7" id="KW-0812">Transmembrane</keyword>
<feature type="transmembrane region" description="Helical" evidence="7">
    <location>
        <begin position="67"/>
        <end position="96"/>
    </location>
</feature>
<evidence type="ECO:0000256" key="1">
    <source>
        <dbReference type="ARBA" id="ARBA00004606"/>
    </source>
</evidence>
<proteinExistence type="predicted"/>
<evidence type="ECO:0000313" key="11">
    <source>
        <dbReference type="Proteomes" id="UP000694569"/>
    </source>
</evidence>
<keyword evidence="4 7" id="KW-1133">Transmembrane helix</keyword>
<dbReference type="Pfam" id="PF00089">
    <property type="entry name" value="Trypsin"/>
    <property type="match status" value="1"/>
</dbReference>
<dbReference type="Gene3D" id="3.30.70.960">
    <property type="entry name" value="SEA domain"/>
    <property type="match status" value="1"/>
</dbReference>
<dbReference type="SMART" id="SM00020">
    <property type="entry name" value="Tryp_SPc"/>
    <property type="match status" value="1"/>
</dbReference>
<accession>A0A8C5PV09</accession>
<keyword evidence="3" id="KW-0735">Signal-anchor</keyword>
<evidence type="ECO:0000256" key="7">
    <source>
        <dbReference type="SAM" id="Phobius"/>
    </source>
</evidence>
<dbReference type="Proteomes" id="UP000694569">
    <property type="component" value="Unplaced"/>
</dbReference>